<dbReference type="AlphaFoldDB" id="A0A1H7N1M8"/>
<dbReference type="Proteomes" id="UP000183894">
    <property type="component" value="Unassembled WGS sequence"/>
</dbReference>
<organism evidence="1 2">
    <name type="scientific">Haloferax larsenii</name>
    <dbReference type="NCBI Taxonomy" id="302484"/>
    <lineage>
        <taxon>Archaea</taxon>
        <taxon>Methanobacteriati</taxon>
        <taxon>Methanobacteriota</taxon>
        <taxon>Stenosarchaea group</taxon>
        <taxon>Halobacteria</taxon>
        <taxon>Halobacteriales</taxon>
        <taxon>Haloferacaceae</taxon>
        <taxon>Haloferax</taxon>
    </lineage>
</organism>
<reference evidence="1 2" key="1">
    <citation type="submission" date="2016-10" db="EMBL/GenBank/DDBJ databases">
        <authorList>
            <person name="de Groot N.N."/>
        </authorList>
    </citation>
    <scope>NUCLEOTIDE SEQUENCE [LARGE SCALE GENOMIC DNA]</scope>
    <source>
        <strain evidence="1 2">CDM_5</strain>
    </source>
</reference>
<gene>
    <name evidence="1" type="ORF">SAMN04488691_103154</name>
</gene>
<proteinExistence type="predicted"/>
<name>A0A1H7N1M8_HALLR</name>
<dbReference type="OrthoDB" id="379160at2157"/>
<evidence type="ECO:0000313" key="1">
    <source>
        <dbReference type="EMBL" id="SEL16918.1"/>
    </source>
</evidence>
<protein>
    <submittedName>
        <fullName evidence="1">Uncharacterized protein</fullName>
    </submittedName>
</protein>
<evidence type="ECO:0000313" key="2">
    <source>
        <dbReference type="Proteomes" id="UP000183894"/>
    </source>
</evidence>
<sequence length="113" mass="12570">MVHEITVLVVPPGESRPYTNDPRIDEVEVDPEAERPYIDTRVVSDEGSTAVDRALVTDYRKRDIADAILEYQEETSKDTPDTQVQLAALEKAITLMWDVVSGEDVGSANPEQP</sequence>
<accession>A0A1H7N1M8</accession>
<dbReference type="EMBL" id="FOAD01000003">
    <property type="protein sequence ID" value="SEL16918.1"/>
    <property type="molecule type" value="Genomic_DNA"/>
</dbReference>
<dbReference type="RefSeq" id="WP_074793197.1">
    <property type="nucleotide sequence ID" value="NZ_FOAD01000003.1"/>
</dbReference>